<dbReference type="EMBL" id="LWDG02000247">
    <property type="protein sequence ID" value="KAE8267208.1"/>
    <property type="molecule type" value="Genomic_DNA"/>
</dbReference>
<dbReference type="InterPro" id="IPR002051">
    <property type="entry name" value="Haem_Oase"/>
</dbReference>
<gene>
    <name evidence="6" type="ORF">A4X09_0g5135</name>
</gene>
<keyword evidence="1" id="KW-0349">Heme</keyword>
<feature type="transmembrane region" description="Helical" evidence="5">
    <location>
        <begin position="490"/>
        <end position="511"/>
    </location>
</feature>
<evidence type="ECO:0000313" key="7">
    <source>
        <dbReference type="Proteomes" id="UP000078113"/>
    </source>
</evidence>
<reference evidence="6" key="2">
    <citation type="journal article" date="2019" name="IMA Fungus">
        <title>Genome sequencing and comparison of five Tilletia species to identify candidate genes for the detection of regulated species infecting wheat.</title>
        <authorList>
            <person name="Nguyen H.D.T."/>
            <person name="Sultana T."/>
            <person name="Kesanakurti P."/>
            <person name="Hambleton S."/>
        </authorList>
    </citation>
    <scope>NUCLEOTIDE SEQUENCE</scope>
    <source>
        <strain evidence="6">DAOMC 236422</strain>
    </source>
</reference>
<feature type="compositionally biased region" description="Low complexity" evidence="4">
    <location>
        <begin position="427"/>
        <end position="439"/>
    </location>
</feature>
<dbReference type="Pfam" id="PF01126">
    <property type="entry name" value="Heme_oxygenase"/>
    <property type="match status" value="1"/>
</dbReference>
<reference evidence="6" key="1">
    <citation type="submission" date="2016-04" db="EMBL/GenBank/DDBJ databases">
        <authorList>
            <person name="Nguyen H.D."/>
            <person name="Samba Siva P."/>
            <person name="Cullis J."/>
            <person name="Levesque C.A."/>
            <person name="Hambleton S."/>
        </authorList>
    </citation>
    <scope>NUCLEOTIDE SEQUENCE</scope>
    <source>
        <strain evidence="6">DAOMC 236422</strain>
    </source>
</reference>
<proteinExistence type="predicted"/>
<evidence type="ECO:0000256" key="1">
    <source>
        <dbReference type="ARBA" id="ARBA00022617"/>
    </source>
</evidence>
<feature type="region of interest" description="Disordered" evidence="4">
    <location>
        <begin position="419"/>
        <end position="465"/>
    </location>
</feature>
<dbReference type="InterPro" id="IPR016084">
    <property type="entry name" value="Haem_Oase-like_multi-hlx"/>
</dbReference>
<evidence type="ECO:0000256" key="3">
    <source>
        <dbReference type="ARBA" id="ARBA00023004"/>
    </source>
</evidence>
<feature type="compositionally biased region" description="Pro residues" evidence="4">
    <location>
        <begin position="28"/>
        <end position="38"/>
    </location>
</feature>
<dbReference type="GO" id="GO:0004392">
    <property type="term" value="F:heme oxygenase (decyclizing) activity"/>
    <property type="evidence" value="ECO:0007669"/>
    <property type="project" value="InterPro"/>
</dbReference>
<evidence type="ECO:0000313" key="6">
    <source>
        <dbReference type="EMBL" id="KAE8267208.1"/>
    </source>
</evidence>
<keyword evidence="5" id="KW-1133">Transmembrane helix</keyword>
<feature type="compositionally biased region" description="Basic and acidic residues" evidence="4">
    <location>
        <begin position="440"/>
        <end position="450"/>
    </location>
</feature>
<keyword evidence="7" id="KW-1185">Reference proteome</keyword>
<dbReference type="PANTHER" id="PTHR10720:SF0">
    <property type="entry name" value="HEME OXYGENASE"/>
    <property type="match status" value="1"/>
</dbReference>
<keyword evidence="3" id="KW-0408">Iron</keyword>
<accession>A0A8X7T3X2</accession>
<dbReference type="CDD" id="cd19165">
    <property type="entry name" value="HemeO"/>
    <property type="match status" value="1"/>
</dbReference>
<evidence type="ECO:0000256" key="5">
    <source>
        <dbReference type="SAM" id="Phobius"/>
    </source>
</evidence>
<dbReference type="AlphaFoldDB" id="A0A8X7T3X2"/>
<dbReference type="Proteomes" id="UP000078113">
    <property type="component" value="Unassembled WGS sequence"/>
</dbReference>
<evidence type="ECO:0000256" key="2">
    <source>
        <dbReference type="ARBA" id="ARBA00022723"/>
    </source>
</evidence>
<dbReference type="PANTHER" id="PTHR10720">
    <property type="entry name" value="HEME OXYGENASE"/>
    <property type="match status" value="1"/>
</dbReference>
<keyword evidence="5" id="KW-0472">Membrane</keyword>
<keyword evidence="2" id="KW-0479">Metal-binding</keyword>
<organism evidence="6 7">
    <name type="scientific">Tilletia walkeri</name>
    <dbReference type="NCBI Taxonomy" id="117179"/>
    <lineage>
        <taxon>Eukaryota</taxon>
        <taxon>Fungi</taxon>
        <taxon>Dikarya</taxon>
        <taxon>Basidiomycota</taxon>
        <taxon>Ustilaginomycotina</taxon>
        <taxon>Exobasidiomycetes</taxon>
        <taxon>Tilletiales</taxon>
        <taxon>Tilletiaceae</taxon>
        <taxon>Tilletia</taxon>
    </lineage>
</organism>
<protein>
    <submittedName>
        <fullName evidence="6">Uncharacterized protein</fullName>
    </submittedName>
</protein>
<keyword evidence="5" id="KW-0812">Transmembrane</keyword>
<dbReference type="GO" id="GO:0046872">
    <property type="term" value="F:metal ion binding"/>
    <property type="evidence" value="ECO:0007669"/>
    <property type="project" value="UniProtKB-KW"/>
</dbReference>
<sequence length="543" mass="57803">MVCPYHALAAAAGISIATSKHHKHSPVEPTPSSPPPPTTTAQEKAHPPLSALLRESTAATHRAVERSAGVRALVGAASSGTDDSASGASSSAAPALLRRDYVRWLIMLAAIYGTLEHIVAQLRSSHSSNSALAPFLSDPELASILARLQPVLDDIHAHASQMTLESGISLADLADEQDLWADDDQDDVTALRKELLSSVAAFLPPLMANTYIRALTPSQVIATLAYVRRLRAMSSSSSSDPTLALHPARILAHVYVRYMGDLSGGQHIAKRAYARWPLSSEDGTPIPTPSIIAGTQGFVSYAFAQGEWDHAVTGGSEDGLHRQKTKLKVEVRVKDQIRRALDEALDGDAALNGVHDERTRTAVAEVICDEANVSFELSAALFDALMDDVPAPTHLLNSLHTRTTARHWDERLLLGNKADEASDSSERSLSSSSSSSDCSSSEHEARRSSEDVSLPRSSSSPLSTTQHNLAATFKRGWQAVRVNFGSKHSLLLGGAFGVVLVAVMTMVFIAAARQQQQQMDEAQGVSGASISNVVVPVPVAAIL</sequence>
<dbReference type="SUPFAM" id="SSF48613">
    <property type="entry name" value="Heme oxygenase-like"/>
    <property type="match status" value="1"/>
</dbReference>
<dbReference type="InterPro" id="IPR016053">
    <property type="entry name" value="Haem_Oase-like"/>
</dbReference>
<feature type="compositionally biased region" description="Low complexity" evidence="4">
    <location>
        <begin position="451"/>
        <end position="463"/>
    </location>
</feature>
<dbReference type="GO" id="GO:0006788">
    <property type="term" value="P:heme oxidation"/>
    <property type="evidence" value="ECO:0007669"/>
    <property type="project" value="InterPro"/>
</dbReference>
<feature type="region of interest" description="Disordered" evidence="4">
    <location>
        <begin position="19"/>
        <end position="45"/>
    </location>
</feature>
<comment type="caution">
    <text evidence="6">The sequence shown here is derived from an EMBL/GenBank/DDBJ whole genome shotgun (WGS) entry which is preliminary data.</text>
</comment>
<dbReference type="Gene3D" id="1.20.910.10">
    <property type="entry name" value="Heme oxygenase-like"/>
    <property type="match status" value="1"/>
</dbReference>
<name>A0A8X7T3X2_9BASI</name>
<evidence type="ECO:0000256" key="4">
    <source>
        <dbReference type="SAM" id="MobiDB-lite"/>
    </source>
</evidence>